<dbReference type="SMART" id="SM00355">
    <property type="entry name" value="ZnF_C2H2"/>
    <property type="match status" value="2"/>
</dbReference>
<dbReference type="OrthoDB" id="40579at2759"/>
<evidence type="ECO:0000313" key="11">
    <source>
        <dbReference type="Proteomes" id="UP000242519"/>
    </source>
</evidence>
<evidence type="ECO:0000256" key="1">
    <source>
        <dbReference type="ARBA" id="ARBA00022723"/>
    </source>
</evidence>
<reference evidence="10 11" key="1">
    <citation type="submission" date="2017-04" db="EMBL/GenBank/DDBJ databases">
        <title>Draft genome sequence of Marssonina coronaria NL1: causal agent of apple blotch.</title>
        <authorList>
            <person name="Cheng Q."/>
        </authorList>
    </citation>
    <scope>NUCLEOTIDE SEQUENCE [LARGE SCALE GENOMIC DNA]</scope>
    <source>
        <strain evidence="10 11">NL1</strain>
    </source>
</reference>
<dbReference type="InParanoid" id="A0A218YUR9"/>
<evidence type="ECO:0000256" key="5">
    <source>
        <dbReference type="ARBA" id="ARBA00023242"/>
    </source>
</evidence>
<dbReference type="InterPro" id="IPR036864">
    <property type="entry name" value="Zn2-C6_fun-type_DNA-bd_sf"/>
</dbReference>
<evidence type="ECO:0000259" key="8">
    <source>
        <dbReference type="PROSITE" id="PS50048"/>
    </source>
</evidence>
<dbReference type="STRING" id="503106.A0A218YUR9"/>
<comment type="caution">
    <text evidence="10">The sequence shown here is derived from an EMBL/GenBank/DDBJ whole genome shotgun (WGS) entry which is preliminary data.</text>
</comment>
<dbReference type="GO" id="GO:0000981">
    <property type="term" value="F:DNA-binding transcription factor activity, RNA polymerase II-specific"/>
    <property type="evidence" value="ECO:0007669"/>
    <property type="project" value="InterPro"/>
</dbReference>
<dbReference type="Gene3D" id="3.30.160.60">
    <property type="entry name" value="Classic Zinc Finger"/>
    <property type="match status" value="1"/>
</dbReference>
<feature type="domain" description="C2H2-type" evidence="9">
    <location>
        <begin position="81"/>
        <end position="103"/>
    </location>
</feature>
<organism evidence="10 11">
    <name type="scientific">Diplocarpon coronariae</name>
    <dbReference type="NCBI Taxonomy" id="2795749"/>
    <lineage>
        <taxon>Eukaryota</taxon>
        <taxon>Fungi</taxon>
        <taxon>Dikarya</taxon>
        <taxon>Ascomycota</taxon>
        <taxon>Pezizomycotina</taxon>
        <taxon>Leotiomycetes</taxon>
        <taxon>Helotiales</taxon>
        <taxon>Drepanopezizaceae</taxon>
        <taxon>Diplocarpon</taxon>
    </lineage>
</organism>
<evidence type="ECO:0000313" key="10">
    <source>
        <dbReference type="EMBL" id="OWO98568.1"/>
    </source>
</evidence>
<dbReference type="SUPFAM" id="SSF57667">
    <property type="entry name" value="beta-beta-alpha zinc fingers"/>
    <property type="match status" value="1"/>
</dbReference>
<evidence type="ECO:0000259" key="9">
    <source>
        <dbReference type="PROSITE" id="PS50157"/>
    </source>
</evidence>
<feature type="compositionally biased region" description="Low complexity" evidence="7">
    <location>
        <begin position="18"/>
        <end position="41"/>
    </location>
</feature>
<dbReference type="PANTHER" id="PTHR47660:SF2">
    <property type="entry name" value="TRANSCRIPTION FACTOR WITH C2H2 AND ZN(2)-CYS(6) DNA BINDING DOMAIN (EUROFUNG)"/>
    <property type="match status" value="1"/>
</dbReference>
<dbReference type="PROSITE" id="PS50157">
    <property type="entry name" value="ZINC_FINGER_C2H2_2"/>
    <property type="match status" value="2"/>
</dbReference>
<feature type="compositionally biased region" description="Polar residues" evidence="7">
    <location>
        <begin position="1"/>
        <end position="11"/>
    </location>
</feature>
<dbReference type="PROSITE" id="PS00463">
    <property type="entry name" value="ZN2_CY6_FUNGAL_1"/>
    <property type="match status" value="1"/>
</dbReference>
<feature type="domain" description="C2H2-type" evidence="9">
    <location>
        <begin position="53"/>
        <end position="80"/>
    </location>
</feature>
<feature type="compositionally biased region" description="Pro residues" evidence="7">
    <location>
        <begin position="42"/>
        <end position="51"/>
    </location>
</feature>
<evidence type="ECO:0000256" key="2">
    <source>
        <dbReference type="ARBA" id="ARBA00022833"/>
    </source>
</evidence>
<dbReference type="InterPro" id="IPR036236">
    <property type="entry name" value="Znf_C2H2_sf"/>
</dbReference>
<evidence type="ECO:0000256" key="4">
    <source>
        <dbReference type="ARBA" id="ARBA00023163"/>
    </source>
</evidence>
<dbReference type="AlphaFoldDB" id="A0A218YUR9"/>
<dbReference type="Proteomes" id="UP000242519">
    <property type="component" value="Unassembled WGS sequence"/>
</dbReference>
<dbReference type="PROSITE" id="PS50048">
    <property type="entry name" value="ZN2_CY6_FUNGAL_2"/>
    <property type="match status" value="1"/>
</dbReference>
<feature type="region of interest" description="Disordered" evidence="7">
    <location>
        <begin position="162"/>
        <end position="255"/>
    </location>
</feature>
<dbReference type="InterPro" id="IPR013087">
    <property type="entry name" value="Znf_C2H2_type"/>
</dbReference>
<feature type="domain" description="Zn(2)-C6 fungal-type" evidence="8">
    <location>
        <begin position="124"/>
        <end position="153"/>
    </location>
</feature>
<dbReference type="EMBL" id="MZNU01000389">
    <property type="protein sequence ID" value="OWO98568.1"/>
    <property type="molecule type" value="Genomic_DNA"/>
</dbReference>
<dbReference type="PANTHER" id="PTHR47660">
    <property type="entry name" value="TRANSCRIPTION FACTOR WITH C2H2 AND ZN(2)-CYS(6) DNA BINDING DOMAIN (EUROFUNG)-RELATED-RELATED"/>
    <property type="match status" value="1"/>
</dbReference>
<gene>
    <name evidence="10" type="ORF">B2J93_2886</name>
</gene>
<feature type="region of interest" description="Disordered" evidence="7">
    <location>
        <begin position="1"/>
        <end position="54"/>
    </location>
</feature>
<feature type="compositionally biased region" description="Basic and acidic residues" evidence="7">
    <location>
        <begin position="176"/>
        <end position="188"/>
    </location>
</feature>
<proteinExistence type="predicted"/>
<keyword evidence="6" id="KW-0863">Zinc-finger</keyword>
<accession>A0A218YUR9</accession>
<dbReference type="Pfam" id="PF00096">
    <property type="entry name" value="zf-C2H2"/>
    <property type="match status" value="2"/>
</dbReference>
<keyword evidence="3" id="KW-0805">Transcription regulation</keyword>
<keyword evidence="2" id="KW-0862">Zinc</keyword>
<keyword evidence="4" id="KW-0804">Transcription</keyword>
<keyword evidence="1" id="KW-0479">Metal-binding</keyword>
<name>A0A218YUR9_9HELO</name>
<evidence type="ECO:0000256" key="7">
    <source>
        <dbReference type="SAM" id="MobiDB-lite"/>
    </source>
</evidence>
<feature type="compositionally biased region" description="Polar residues" evidence="7">
    <location>
        <begin position="165"/>
        <end position="175"/>
    </location>
</feature>
<sequence length="914" mass="101499">MDHSASSSGSLPDNVLESPSQPAQSASGSGRSPEWPSWSGSLPPPPPPPPSSHQCRICHRVYERADHLNRHLKSHDNARPYQCHHCQKRFNRVDLLTRHVATHERLASQPGRTIIKRADRAGRACVACAAAKARCGDQKPCKRCLGRNIPCETTCQETRHLQARPCSSTQESASPDSHRDRDRDRDQPGRAPDSLASFQTALGSPHARAFPAEPGLRTADHVGEGGQQAAQPPLDGYFRLSHPFGPGSGPVEPSRSSLDLTAEMLLYPTPSHFNNQNLDFDFLDFNFDDVQLGLMDPTPASGIAKTAAIPAANPSKSSTRASRGHAAFSRSPWLWTPAGEDRVMKDAENLALDENDISIALTPGSSDAFAASPGHEPVLVDTKLRDRMFYLISTMKNFTPRVPDFPSLDILNHVIRAFFVRQKYQVDNWIHVPTLSAPDAPPEFLLALVAAGSTVISIPAIWKMGLVLQDIVRLTVGDLWERKNSSTRTLQPLQAWMLFLDTGMWSGFQRQMEIAESFSQNLITMMRRGGILSSPLDTNALVPKPSDEGQVLEAKWRKWSHRESFKRRVNFHKRQPDELTTLFLATSATEWKAKFPQQHRPEFRALPQMIDIMHEIATLDSLHFECDVALYYTALLHGFWGQIWAYLEACKFHLTGGKPDSVHRLWLTTQHRELCREIEGFKQCLETELKQVPDMTLMTDLFLMILHVSPEELQRFAGKAGEEAATYAATSLGQWASTAHARKAVWHAGQVFRSAAQMPPAGLRDFFAVAVHFAGLTLWAYGHLSPPASEYATAIGTERIDPNAIAVVDGPETRETRAFIAGHLNAPALSSVEASERNSSTAEQSRSLHLRLDEPNVALKIARDLYRSNFPTMDGPLPPLVENIGHLMRGLSSLPDSRFSRCVSPAELQTEFRP</sequence>
<keyword evidence="5" id="KW-0539">Nucleus</keyword>
<dbReference type="SUPFAM" id="SSF57701">
    <property type="entry name" value="Zn2/Cys6 DNA-binding domain"/>
    <property type="match status" value="1"/>
</dbReference>
<protein>
    <submittedName>
        <fullName evidence="10">Uncharacterized protein</fullName>
    </submittedName>
</protein>
<dbReference type="GO" id="GO:0008270">
    <property type="term" value="F:zinc ion binding"/>
    <property type="evidence" value="ECO:0007669"/>
    <property type="project" value="UniProtKB-KW"/>
</dbReference>
<evidence type="ECO:0000256" key="3">
    <source>
        <dbReference type="ARBA" id="ARBA00023015"/>
    </source>
</evidence>
<dbReference type="PROSITE" id="PS00028">
    <property type="entry name" value="ZINC_FINGER_C2H2_1"/>
    <property type="match status" value="2"/>
</dbReference>
<keyword evidence="11" id="KW-1185">Reference proteome</keyword>
<evidence type="ECO:0000256" key="6">
    <source>
        <dbReference type="PROSITE-ProRule" id="PRU00042"/>
    </source>
</evidence>
<dbReference type="InterPro" id="IPR001138">
    <property type="entry name" value="Zn2Cys6_DnaBD"/>
</dbReference>